<dbReference type="SUPFAM" id="SSF51430">
    <property type="entry name" value="NAD(P)-linked oxidoreductase"/>
    <property type="match status" value="1"/>
</dbReference>
<comment type="caution">
    <text evidence="3">The sequence shown here is derived from an EMBL/GenBank/DDBJ whole genome shotgun (WGS) entry which is preliminary data.</text>
</comment>
<reference evidence="4" key="1">
    <citation type="journal article" date="2019" name="Int. J. Syst. Evol. Microbiol.">
        <title>The Global Catalogue of Microorganisms (GCM) 10K type strain sequencing project: providing services to taxonomists for standard genome sequencing and annotation.</title>
        <authorList>
            <consortium name="The Broad Institute Genomics Platform"/>
            <consortium name="The Broad Institute Genome Sequencing Center for Infectious Disease"/>
            <person name="Wu L."/>
            <person name="Ma J."/>
        </authorList>
    </citation>
    <scope>NUCLEOTIDE SEQUENCE [LARGE SCALE GENOMIC DNA]</scope>
    <source>
        <strain evidence="4">JCM 17986</strain>
    </source>
</reference>
<dbReference type="InterPro" id="IPR023210">
    <property type="entry name" value="NADP_OxRdtase_dom"/>
</dbReference>
<proteinExistence type="predicted"/>
<dbReference type="EMBL" id="BAABHS010000001">
    <property type="protein sequence ID" value="GAA4946289.1"/>
    <property type="molecule type" value="Genomic_DNA"/>
</dbReference>
<dbReference type="Gene3D" id="3.20.20.100">
    <property type="entry name" value="NADP-dependent oxidoreductase domain"/>
    <property type="match status" value="1"/>
</dbReference>
<organism evidence="3 4">
    <name type="scientific">Yinghuangia aomiensis</name>
    <dbReference type="NCBI Taxonomy" id="676205"/>
    <lineage>
        <taxon>Bacteria</taxon>
        <taxon>Bacillati</taxon>
        <taxon>Actinomycetota</taxon>
        <taxon>Actinomycetes</taxon>
        <taxon>Kitasatosporales</taxon>
        <taxon>Streptomycetaceae</taxon>
        <taxon>Yinghuangia</taxon>
    </lineage>
</organism>
<evidence type="ECO:0000313" key="4">
    <source>
        <dbReference type="Proteomes" id="UP001500466"/>
    </source>
</evidence>
<dbReference type="RefSeq" id="WP_345673318.1">
    <property type="nucleotide sequence ID" value="NZ_BAABHS010000001.1"/>
</dbReference>
<dbReference type="PANTHER" id="PTHR43625:SF77">
    <property type="entry name" value="ALDO-KETO REDUCTASE"/>
    <property type="match status" value="1"/>
</dbReference>
<feature type="domain" description="NADP-dependent oxidoreductase" evidence="2">
    <location>
        <begin position="20"/>
        <end position="314"/>
    </location>
</feature>
<evidence type="ECO:0000313" key="3">
    <source>
        <dbReference type="EMBL" id="GAA4946289.1"/>
    </source>
</evidence>
<dbReference type="InterPro" id="IPR050791">
    <property type="entry name" value="Aldo-Keto_reductase"/>
</dbReference>
<evidence type="ECO:0000259" key="2">
    <source>
        <dbReference type="Pfam" id="PF00248"/>
    </source>
</evidence>
<accession>A0ABP9GK90</accession>
<dbReference type="Pfam" id="PF00248">
    <property type="entry name" value="Aldo_ket_red"/>
    <property type="match status" value="1"/>
</dbReference>
<keyword evidence="4" id="KW-1185">Reference proteome</keyword>
<protein>
    <submittedName>
        <fullName evidence="3">Aldo/keto reductase</fullName>
    </submittedName>
</protein>
<gene>
    <name evidence="3" type="ORF">GCM10023205_02550</name>
</gene>
<name>A0ABP9GK90_9ACTN</name>
<dbReference type="InterPro" id="IPR036812">
    <property type="entry name" value="NAD(P)_OxRdtase_dom_sf"/>
</dbReference>
<evidence type="ECO:0000256" key="1">
    <source>
        <dbReference type="ARBA" id="ARBA00023002"/>
    </source>
</evidence>
<keyword evidence="1" id="KW-0560">Oxidoreductase</keyword>
<sequence length="336" mass="35736">MRTTTLGTDGPLTSVQGLGCMGMSDFYAAAEPERDRSLATLARAHDLGVVHFDTSDMYGSGANEELLGAFFAGSSGRREKTLLATKFGIDRNAAEGERGVRGDAAYVRAACDASLKRLGTDVIDVYYMHRRDMAVPIEETVWAMAELVKAGKVRYLGLSEVTAAEIRAAAGIHPIHAVQAEWSVFARDIEASVLPAVREVGAALVAYSPLGRGFLSGKFAGFDDLPDGDFRRNQPRFVGDNGRANAELLAPLRDIAAAHGATPAQVALAWVHGRTKADHLPVVPIPGTTNPDRLLENAAAADLALTADEIAALEPIAGRVAGDRYAEMTLTHNDRA</sequence>
<dbReference type="PANTHER" id="PTHR43625">
    <property type="entry name" value="AFLATOXIN B1 ALDEHYDE REDUCTASE"/>
    <property type="match status" value="1"/>
</dbReference>
<dbReference type="Proteomes" id="UP001500466">
    <property type="component" value="Unassembled WGS sequence"/>
</dbReference>